<dbReference type="PANTHER" id="PTHR43252">
    <property type="entry name" value="TRANSCRIPTIONAL REGULATOR YQJI"/>
    <property type="match status" value="1"/>
</dbReference>
<accession>A0A218NMB3</accession>
<sequence>MEEKDENEDREDIEEDSHQGMGKGSKGMMGGKHRGMCGHGPHGMMGHSCHLGFRGLKYLILKVAKEKEISGSQIISIVNEITEGRMKPSPGNVYPALKELESLGYLKKREEDNTKYYSITDKGIDLLKDSELPIWYKLKGNMDSQTSEYLNKYAISSELDKLQYEATYLQESSAVIKADEELSKKVKDIIKRLSSITES</sequence>
<dbReference type="AlphaFoldDB" id="A0A218NMB3"/>
<dbReference type="Proteomes" id="UP000197679">
    <property type="component" value="Chromosome"/>
</dbReference>
<dbReference type="EMBL" id="CP019964">
    <property type="protein sequence ID" value="ASI13604.1"/>
    <property type="molecule type" value="Genomic_DNA"/>
</dbReference>
<gene>
    <name evidence="3" type="ORF">Mia14_0274</name>
</gene>
<protein>
    <submittedName>
        <fullName evidence="3">PadR subfamily 1 transcriptional regulator</fullName>
    </submittedName>
</protein>
<dbReference type="GeneID" id="33313831"/>
<dbReference type="RefSeq" id="WP_088819766.1">
    <property type="nucleotide sequence ID" value="NZ_CP019964.1"/>
</dbReference>
<dbReference type="InterPro" id="IPR036388">
    <property type="entry name" value="WH-like_DNA-bd_sf"/>
</dbReference>
<name>A0A218NMB3_9ARCH</name>
<evidence type="ECO:0000313" key="4">
    <source>
        <dbReference type="Proteomes" id="UP000197679"/>
    </source>
</evidence>
<dbReference type="InterPro" id="IPR005149">
    <property type="entry name" value="Tscrpt_reg_PadR_N"/>
</dbReference>
<dbReference type="PANTHER" id="PTHR43252:SF7">
    <property type="entry name" value="TRANSCRIPTIONAL REGULATOR YQJI"/>
    <property type="match status" value="1"/>
</dbReference>
<evidence type="ECO:0000256" key="1">
    <source>
        <dbReference type="SAM" id="MobiDB-lite"/>
    </source>
</evidence>
<dbReference type="Gene3D" id="1.10.10.10">
    <property type="entry name" value="Winged helix-like DNA-binding domain superfamily/Winged helix DNA-binding domain"/>
    <property type="match status" value="1"/>
</dbReference>
<dbReference type="KEGG" id="marh:Mia14_0274"/>
<feature type="compositionally biased region" description="Acidic residues" evidence="1">
    <location>
        <begin position="1"/>
        <end position="15"/>
    </location>
</feature>
<reference evidence="3 4" key="1">
    <citation type="journal article" date="2017" name="Nat. Commun.">
        <title>'ARMAN' archaea depend on association with euryarchaeal host in culture and in situ.</title>
        <authorList>
            <person name="Golyshina O."/>
            <person name="Toshchakov S."/>
            <person name="Makarova K."/>
            <person name="Gavrilov S."/>
            <person name="Korzhenkov A."/>
            <person name="La Cono V."/>
            <person name="Arcadi E."/>
            <person name="Nechitaylo T."/>
            <person name="Ferrer M."/>
            <person name="Kublanov I."/>
            <person name="Wolf Y."/>
            <person name="Yakimov M."/>
            <person name="Golyshin P."/>
            <person name="Slesarev A."/>
            <person name="Kozyavkin S."/>
        </authorList>
    </citation>
    <scope>NUCLEOTIDE SEQUENCE [LARGE SCALE GENOMIC DNA]</scope>
    <source>
        <strain evidence="3 4">Mia14</strain>
    </source>
</reference>
<organism evidence="3 4">
    <name type="scientific">Candidatus Mancarchaeum acidiphilum</name>
    <dbReference type="NCBI Taxonomy" id="1920749"/>
    <lineage>
        <taxon>Archaea</taxon>
        <taxon>Candidatus Micrarchaeota</taxon>
        <taxon>Candidatus Mancarchaeum</taxon>
    </lineage>
</organism>
<dbReference type="InterPro" id="IPR036390">
    <property type="entry name" value="WH_DNA-bd_sf"/>
</dbReference>
<feature type="region of interest" description="Disordered" evidence="1">
    <location>
        <begin position="1"/>
        <end position="30"/>
    </location>
</feature>
<keyword evidence="4" id="KW-1185">Reference proteome</keyword>
<feature type="domain" description="Transcription regulator PadR N-terminal" evidence="2">
    <location>
        <begin position="60"/>
        <end position="127"/>
    </location>
</feature>
<dbReference type="SUPFAM" id="SSF46785">
    <property type="entry name" value="Winged helix' DNA-binding domain"/>
    <property type="match status" value="1"/>
</dbReference>
<dbReference type="OrthoDB" id="56053at2157"/>
<feature type="compositionally biased region" description="Gly residues" evidence="1">
    <location>
        <begin position="21"/>
        <end position="30"/>
    </location>
</feature>
<dbReference type="Pfam" id="PF03551">
    <property type="entry name" value="PadR"/>
    <property type="match status" value="1"/>
</dbReference>
<proteinExistence type="predicted"/>
<evidence type="ECO:0000313" key="3">
    <source>
        <dbReference type="EMBL" id="ASI13604.1"/>
    </source>
</evidence>
<evidence type="ECO:0000259" key="2">
    <source>
        <dbReference type="Pfam" id="PF03551"/>
    </source>
</evidence>